<dbReference type="Proteomes" id="UP001066276">
    <property type="component" value="Chromosome 1_2"/>
</dbReference>
<protein>
    <submittedName>
        <fullName evidence="1">Uncharacterized protein</fullName>
    </submittedName>
</protein>
<keyword evidence="2" id="KW-1185">Reference proteome</keyword>
<dbReference type="AlphaFoldDB" id="A0AAV7WDY8"/>
<evidence type="ECO:0000313" key="1">
    <source>
        <dbReference type="EMBL" id="KAJ1211573.1"/>
    </source>
</evidence>
<dbReference type="EMBL" id="JANPWB010000002">
    <property type="protein sequence ID" value="KAJ1211573.1"/>
    <property type="molecule type" value="Genomic_DNA"/>
</dbReference>
<gene>
    <name evidence="1" type="ORF">NDU88_006931</name>
</gene>
<evidence type="ECO:0000313" key="2">
    <source>
        <dbReference type="Proteomes" id="UP001066276"/>
    </source>
</evidence>
<reference evidence="1" key="1">
    <citation type="journal article" date="2022" name="bioRxiv">
        <title>Sequencing and chromosome-scale assembly of the giantPleurodeles waltlgenome.</title>
        <authorList>
            <person name="Brown T."/>
            <person name="Elewa A."/>
            <person name="Iarovenko S."/>
            <person name="Subramanian E."/>
            <person name="Araus A.J."/>
            <person name="Petzold A."/>
            <person name="Susuki M."/>
            <person name="Suzuki K.-i.T."/>
            <person name="Hayashi T."/>
            <person name="Toyoda A."/>
            <person name="Oliveira C."/>
            <person name="Osipova E."/>
            <person name="Leigh N.D."/>
            <person name="Simon A."/>
            <person name="Yun M.H."/>
        </authorList>
    </citation>
    <scope>NUCLEOTIDE SEQUENCE</scope>
    <source>
        <strain evidence="1">20211129_DDA</strain>
        <tissue evidence="1">Liver</tissue>
    </source>
</reference>
<name>A0AAV7WDY8_PLEWA</name>
<proteinExistence type="predicted"/>
<comment type="caution">
    <text evidence="1">The sequence shown here is derived from an EMBL/GenBank/DDBJ whole genome shotgun (WGS) entry which is preliminary data.</text>
</comment>
<sequence length="74" mass="8327">MLPQRGRPVHRWTVKDHLSDPVRGRGRERALTQDWQLVSDGDAGRIGEVLRLCGSLGCWLRGYALWAREALGAC</sequence>
<organism evidence="1 2">
    <name type="scientific">Pleurodeles waltl</name>
    <name type="common">Iberian ribbed newt</name>
    <dbReference type="NCBI Taxonomy" id="8319"/>
    <lineage>
        <taxon>Eukaryota</taxon>
        <taxon>Metazoa</taxon>
        <taxon>Chordata</taxon>
        <taxon>Craniata</taxon>
        <taxon>Vertebrata</taxon>
        <taxon>Euteleostomi</taxon>
        <taxon>Amphibia</taxon>
        <taxon>Batrachia</taxon>
        <taxon>Caudata</taxon>
        <taxon>Salamandroidea</taxon>
        <taxon>Salamandridae</taxon>
        <taxon>Pleurodelinae</taxon>
        <taxon>Pleurodeles</taxon>
    </lineage>
</organism>
<accession>A0AAV7WDY8</accession>